<dbReference type="AlphaFoldDB" id="A0A437MJZ8"/>
<evidence type="ECO:0000313" key="2">
    <source>
        <dbReference type="Proteomes" id="UP000282957"/>
    </source>
</evidence>
<sequence length="109" mass="11736">MSDCTIAPADDFGLYLRVLRACQGMLPIAREALRWINGGDDEVVRSVRLECVVCVAPRALRDQGTAAGLLQAAAQAEIWVLAKGCPPSPARNQKIANNTLHAPNSIRRA</sequence>
<accession>A0A437MJZ8</accession>
<reference evidence="1 2" key="1">
    <citation type="submission" date="2019-01" db="EMBL/GenBank/DDBJ databases">
        <authorList>
            <person name="Chen W.-M."/>
        </authorList>
    </citation>
    <scope>NUCLEOTIDE SEQUENCE [LARGE SCALE GENOMIC DNA]</scope>
    <source>
        <strain evidence="1 2">CCP-6</strain>
    </source>
</reference>
<name>A0A437MJZ8_9PROT</name>
<comment type="caution">
    <text evidence="1">The sequence shown here is derived from an EMBL/GenBank/DDBJ whole genome shotgun (WGS) entry which is preliminary data.</text>
</comment>
<dbReference type="EMBL" id="SACL01000002">
    <property type="protein sequence ID" value="RVT97915.1"/>
    <property type="molecule type" value="Genomic_DNA"/>
</dbReference>
<proteinExistence type="predicted"/>
<dbReference type="RefSeq" id="WP_127787144.1">
    <property type="nucleotide sequence ID" value="NZ_SACL01000002.1"/>
</dbReference>
<organism evidence="1 2">
    <name type="scientific">Rhodovarius crocodyli</name>
    <dbReference type="NCBI Taxonomy" id="1979269"/>
    <lineage>
        <taxon>Bacteria</taxon>
        <taxon>Pseudomonadati</taxon>
        <taxon>Pseudomonadota</taxon>
        <taxon>Alphaproteobacteria</taxon>
        <taxon>Acetobacterales</taxon>
        <taxon>Roseomonadaceae</taxon>
        <taxon>Rhodovarius</taxon>
    </lineage>
</organism>
<gene>
    <name evidence="1" type="ORF">EOD42_08990</name>
</gene>
<keyword evidence="2" id="KW-1185">Reference proteome</keyword>
<protein>
    <submittedName>
        <fullName evidence="1">Uncharacterized protein</fullName>
    </submittedName>
</protein>
<evidence type="ECO:0000313" key="1">
    <source>
        <dbReference type="EMBL" id="RVT97915.1"/>
    </source>
</evidence>
<dbReference type="Proteomes" id="UP000282957">
    <property type="component" value="Unassembled WGS sequence"/>
</dbReference>